<gene>
    <name evidence="1" type="ORF">CT19425_P50014</name>
</gene>
<sequence>MLCTKLAPVRLYLHIGQVLNHGLTPQEVALHIATIALGSGTGK</sequence>
<evidence type="ECO:0000313" key="1">
    <source>
        <dbReference type="EMBL" id="SPK77563.1"/>
    </source>
</evidence>
<protein>
    <submittedName>
        <fullName evidence="1">Uncharacterized protein</fullName>
    </submittedName>
</protein>
<dbReference type="Proteomes" id="UP000255505">
    <property type="component" value="Plasmid III"/>
</dbReference>
<geneLocation type="plasmid" evidence="1">
    <name>III</name>
</geneLocation>
<dbReference type="AlphaFoldDB" id="A0A375IS99"/>
<organism evidence="1 2">
    <name type="scientific">Cupriavidus taiwanensis</name>
    <dbReference type="NCBI Taxonomy" id="164546"/>
    <lineage>
        <taxon>Bacteria</taxon>
        <taxon>Pseudomonadati</taxon>
        <taxon>Pseudomonadota</taxon>
        <taxon>Betaproteobacteria</taxon>
        <taxon>Burkholderiales</taxon>
        <taxon>Burkholderiaceae</taxon>
        <taxon>Cupriavidus</taxon>
    </lineage>
</organism>
<keyword evidence="1" id="KW-0614">Plasmid</keyword>
<name>A0A375IS99_9BURK</name>
<dbReference type="EMBL" id="LT991978">
    <property type="protein sequence ID" value="SPK77563.1"/>
    <property type="molecule type" value="Genomic_DNA"/>
</dbReference>
<accession>A0A375IS99</accession>
<reference evidence="1 2" key="1">
    <citation type="submission" date="2018-01" db="EMBL/GenBank/DDBJ databases">
        <authorList>
            <person name="Gaut B.S."/>
            <person name="Morton B.R."/>
            <person name="Clegg M.T."/>
            <person name="Duvall M.R."/>
        </authorList>
    </citation>
    <scope>NUCLEOTIDE SEQUENCE [LARGE SCALE GENOMIC DNA]</scope>
    <source>
        <strain evidence="1">Cupriavidus taiwanensis LMG 19425</strain>
        <plasmid evidence="2">Plasmid iii</plasmid>
    </source>
</reference>
<proteinExistence type="predicted"/>
<evidence type="ECO:0000313" key="2">
    <source>
        <dbReference type="Proteomes" id="UP000255505"/>
    </source>
</evidence>